<dbReference type="Gene3D" id="3.40.50.300">
    <property type="entry name" value="P-loop containing nucleotide triphosphate hydrolases"/>
    <property type="match status" value="1"/>
</dbReference>
<dbReference type="PANTHER" id="PTHR43297">
    <property type="entry name" value="OLIGOPEPTIDE TRANSPORT ATP-BINDING PROTEIN APPD"/>
    <property type="match status" value="1"/>
</dbReference>
<dbReference type="SUPFAM" id="SSF52540">
    <property type="entry name" value="P-loop containing nucleoside triphosphate hydrolases"/>
    <property type="match status" value="1"/>
</dbReference>
<dbReference type="GO" id="GO:0005524">
    <property type="term" value="F:ATP binding"/>
    <property type="evidence" value="ECO:0007669"/>
    <property type="project" value="UniProtKB-KW"/>
</dbReference>
<dbReference type="InterPro" id="IPR003439">
    <property type="entry name" value="ABC_transporter-like_ATP-bd"/>
</dbReference>
<evidence type="ECO:0000313" key="10">
    <source>
        <dbReference type="Proteomes" id="UP000671879"/>
    </source>
</evidence>
<dbReference type="Pfam" id="PF08352">
    <property type="entry name" value="oligo_HPY"/>
    <property type="match status" value="1"/>
</dbReference>
<dbReference type="SMART" id="SM00382">
    <property type="entry name" value="AAA"/>
    <property type="match status" value="1"/>
</dbReference>
<evidence type="ECO:0000256" key="4">
    <source>
        <dbReference type="ARBA" id="ARBA00022475"/>
    </source>
</evidence>
<dbReference type="InterPro" id="IPR027417">
    <property type="entry name" value="P-loop_NTPase"/>
</dbReference>
<sequence>MTDREKTGKHAVEKSCLCGTTETVEGTALLDIRDLHVSFPTSRGVVPAVVAVDLDVRRGEIVGLVGESGCGKSVTSLAVMGLVAPPGQVRGEIRLDGRELTALPEKEMARIRGCDAAMIFQEPMTSLNPVLTVGRQVSEALLIHSSMSAEEARRRGIELFALCGIPEARSRYDAFPHQLSGGLRQRAMIAMALACEPSLLIADEPTTALDVTIQAQILDLMKSLRDRLGSAILLITHDLGVVAETCDRVNVMYAGRIQERATVFDLFERPGHPYTQGLLRSVPGGGARGQRLYAIPGMVPHLLRLPTGCPFHPRCERALPLCRREEPPLAAVGEGHQVRCWLADPGREGGERR</sequence>
<dbReference type="InterPro" id="IPR050388">
    <property type="entry name" value="ABC_Ni/Peptide_Import"/>
</dbReference>
<evidence type="ECO:0000256" key="7">
    <source>
        <dbReference type="ARBA" id="ARBA00023136"/>
    </source>
</evidence>
<dbReference type="NCBIfam" id="TIGR01727">
    <property type="entry name" value="oligo_HPY"/>
    <property type="match status" value="1"/>
</dbReference>
<dbReference type="EMBL" id="CP072943">
    <property type="protein sequence ID" value="QTX32491.1"/>
    <property type="molecule type" value="Genomic_DNA"/>
</dbReference>
<dbReference type="GO" id="GO:0005886">
    <property type="term" value="C:plasma membrane"/>
    <property type="evidence" value="ECO:0007669"/>
    <property type="project" value="UniProtKB-SubCell"/>
</dbReference>
<keyword evidence="7" id="KW-0472">Membrane</keyword>
<evidence type="ECO:0000256" key="3">
    <source>
        <dbReference type="ARBA" id="ARBA00022448"/>
    </source>
</evidence>
<dbReference type="InterPro" id="IPR003593">
    <property type="entry name" value="AAA+_ATPase"/>
</dbReference>
<dbReference type="Proteomes" id="UP000671879">
    <property type="component" value="Chromosome"/>
</dbReference>
<accession>A0A9Q7A8E3</accession>
<protein>
    <submittedName>
        <fullName evidence="9">ABC transporter ATP-binding protein</fullName>
    </submittedName>
</protein>
<keyword evidence="6 9" id="KW-0067">ATP-binding</keyword>
<evidence type="ECO:0000256" key="2">
    <source>
        <dbReference type="ARBA" id="ARBA00005417"/>
    </source>
</evidence>
<comment type="subcellular location">
    <subcellularLocation>
        <location evidence="1">Cell membrane</location>
        <topology evidence="1">Peripheral membrane protein</topology>
    </subcellularLocation>
</comment>
<keyword evidence="4" id="KW-1003">Cell membrane</keyword>
<keyword evidence="10" id="KW-1185">Reference proteome</keyword>
<feature type="domain" description="AAA+ ATPase" evidence="8">
    <location>
        <begin position="58"/>
        <end position="256"/>
    </location>
</feature>
<comment type="similarity">
    <text evidence="2">Belongs to the ABC transporter superfamily.</text>
</comment>
<organism evidence="9 10">
    <name type="scientific">Aminithiophilus ramosus</name>
    <dbReference type="NCBI Taxonomy" id="3029084"/>
    <lineage>
        <taxon>Bacteria</taxon>
        <taxon>Thermotogati</taxon>
        <taxon>Synergistota</taxon>
        <taxon>Synergistia</taxon>
        <taxon>Synergistales</taxon>
        <taxon>Aminithiophilaceae</taxon>
        <taxon>Aminithiophilus</taxon>
    </lineage>
</organism>
<dbReference type="FunFam" id="3.40.50.300:FF:000016">
    <property type="entry name" value="Oligopeptide ABC transporter ATP-binding component"/>
    <property type="match status" value="1"/>
</dbReference>
<dbReference type="KEGG" id="aram:KAR29_00630"/>
<proteinExistence type="inferred from homology"/>
<dbReference type="GO" id="GO:0015833">
    <property type="term" value="P:peptide transport"/>
    <property type="evidence" value="ECO:0007669"/>
    <property type="project" value="InterPro"/>
</dbReference>
<dbReference type="Pfam" id="PF00005">
    <property type="entry name" value="ABC_tran"/>
    <property type="match status" value="1"/>
</dbReference>
<keyword evidence="5" id="KW-0547">Nucleotide-binding</keyword>
<keyword evidence="3" id="KW-0813">Transport</keyword>
<evidence type="ECO:0000256" key="5">
    <source>
        <dbReference type="ARBA" id="ARBA00022741"/>
    </source>
</evidence>
<evidence type="ECO:0000256" key="1">
    <source>
        <dbReference type="ARBA" id="ARBA00004202"/>
    </source>
</evidence>
<evidence type="ECO:0000256" key="6">
    <source>
        <dbReference type="ARBA" id="ARBA00022840"/>
    </source>
</evidence>
<dbReference type="GO" id="GO:0016887">
    <property type="term" value="F:ATP hydrolysis activity"/>
    <property type="evidence" value="ECO:0007669"/>
    <property type="project" value="InterPro"/>
</dbReference>
<name>A0A9Q7A8E3_9BACT</name>
<evidence type="ECO:0000313" key="9">
    <source>
        <dbReference type="EMBL" id="QTX32491.1"/>
    </source>
</evidence>
<dbReference type="RefSeq" id="WP_274373726.1">
    <property type="nucleotide sequence ID" value="NZ_CP072943.1"/>
</dbReference>
<reference evidence="10" key="1">
    <citation type="submission" date="2021-04" db="EMBL/GenBank/DDBJ databases">
        <title>A novel Synergistetes isolate from a pyrite-forming mixed culture.</title>
        <authorList>
            <person name="Bunk B."/>
            <person name="Sproer C."/>
            <person name="Spring S."/>
            <person name="Pester M."/>
        </authorList>
    </citation>
    <scope>NUCLEOTIDE SEQUENCE [LARGE SCALE GENOMIC DNA]</scope>
    <source>
        <strain evidence="10">J.5.4.2-T.3.5.2</strain>
    </source>
</reference>
<dbReference type="AlphaFoldDB" id="A0A9Q7A8E3"/>
<dbReference type="InterPro" id="IPR013563">
    <property type="entry name" value="Oligopep_ABC_C"/>
</dbReference>
<dbReference type="PANTHER" id="PTHR43297:SF2">
    <property type="entry name" value="DIPEPTIDE TRANSPORT ATP-BINDING PROTEIN DPPD"/>
    <property type="match status" value="1"/>
</dbReference>
<evidence type="ECO:0000259" key="8">
    <source>
        <dbReference type="SMART" id="SM00382"/>
    </source>
</evidence>
<gene>
    <name evidence="9" type="ORF">KAR29_00630</name>
</gene>
<dbReference type="CDD" id="cd03257">
    <property type="entry name" value="ABC_NikE_OppD_transporters"/>
    <property type="match status" value="1"/>
</dbReference>